<dbReference type="InterPro" id="IPR000792">
    <property type="entry name" value="Tscrpt_reg_LuxR_C"/>
</dbReference>
<dbReference type="RefSeq" id="WP_062751579.1">
    <property type="nucleotide sequence ID" value="NZ_BMSJ01000017.1"/>
</dbReference>
<name>A0AAV4KU16_9ACTN</name>
<dbReference type="GO" id="GO:0006355">
    <property type="term" value="P:regulation of DNA-templated transcription"/>
    <property type="evidence" value="ECO:0007669"/>
    <property type="project" value="InterPro"/>
</dbReference>
<keyword evidence="8" id="KW-1185">Reference proteome</keyword>
<dbReference type="SUPFAM" id="SSF52540">
    <property type="entry name" value="P-loop containing nucleoside triphosphate hydrolases"/>
    <property type="match status" value="1"/>
</dbReference>
<dbReference type="InterPro" id="IPR027417">
    <property type="entry name" value="P-loop_NTPase"/>
</dbReference>
<dbReference type="InterPro" id="IPR036388">
    <property type="entry name" value="WH-like_DNA-bd_sf"/>
</dbReference>
<evidence type="ECO:0000256" key="1">
    <source>
        <dbReference type="ARBA" id="ARBA00023015"/>
    </source>
</evidence>
<keyword evidence="2" id="KW-0238">DNA-binding</keyword>
<reference evidence="6 9" key="1">
    <citation type="journal article" date="2014" name="Int. J. Syst. Evol. Microbiol.">
        <title>Complete genome sequence of Corynebacterium casei LMG S-19264T (=DSM 44701T), isolated from a smear-ripened cheese.</title>
        <authorList>
            <consortium name="US DOE Joint Genome Institute (JGI-PGF)"/>
            <person name="Walter F."/>
            <person name="Albersmeier A."/>
            <person name="Kalinowski J."/>
            <person name="Ruckert C."/>
        </authorList>
    </citation>
    <scope>NUCLEOTIDE SEQUENCE [LARGE SCALE GENOMIC DNA]</scope>
    <source>
        <strain evidence="6 9">JCM 4205</strain>
    </source>
</reference>
<feature type="region of interest" description="Disordered" evidence="4">
    <location>
        <begin position="324"/>
        <end position="352"/>
    </location>
</feature>
<feature type="region of interest" description="Disordered" evidence="4">
    <location>
        <begin position="407"/>
        <end position="435"/>
    </location>
</feature>
<evidence type="ECO:0000256" key="3">
    <source>
        <dbReference type="ARBA" id="ARBA00023163"/>
    </source>
</evidence>
<dbReference type="PROSITE" id="PS50043">
    <property type="entry name" value="HTH_LUXR_2"/>
    <property type="match status" value="1"/>
</dbReference>
<dbReference type="GeneID" id="95457497"/>
<dbReference type="Proteomes" id="UP000642014">
    <property type="component" value="Unassembled WGS sequence"/>
</dbReference>
<evidence type="ECO:0000256" key="4">
    <source>
        <dbReference type="SAM" id="MobiDB-lite"/>
    </source>
</evidence>
<dbReference type="PANTHER" id="PTHR44688:SF16">
    <property type="entry name" value="DNA-BINDING TRANSCRIPTIONAL ACTIVATOR DEVR_DOSR"/>
    <property type="match status" value="1"/>
</dbReference>
<evidence type="ECO:0000259" key="5">
    <source>
        <dbReference type="PROSITE" id="PS50043"/>
    </source>
</evidence>
<evidence type="ECO:0000313" key="9">
    <source>
        <dbReference type="Proteomes" id="UP000642014"/>
    </source>
</evidence>
<keyword evidence="1" id="KW-0805">Transcription regulation</keyword>
<dbReference type="SUPFAM" id="SSF46894">
    <property type="entry name" value="C-terminal effector domain of the bipartite response regulators"/>
    <property type="match status" value="1"/>
</dbReference>
<dbReference type="EMBL" id="CP023693">
    <property type="protein sequence ID" value="QEV35443.1"/>
    <property type="molecule type" value="Genomic_DNA"/>
</dbReference>
<dbReference type="CDD" id="cd06170">
    <property type="entry name" value="LuxR_C_like"/>
    <property type="match status" value="1"/>
</dbReference>
<dbReference type="InterPro" id="IPR016032">
    <property type="entry name" value="Sig_transdc_resp-reg_C-effctor"/>
</dbReference>
<dbReference type="SMART" id="SM00421">
    <property type="entry name" value="HTH_LUXR"/>
    <property type="match status" value="1"/>
</dbReference>
<evidence type="ECO:0000313" key="8">
    <source>
        <dbReference type="Proteomes" id="UP000326029"/>
    </source>
</evidence>
<protein>
    <submittedName>
        <fullName evidence="7">LuxR family transcriptional regulator</fullName>
    </submittedName>
</protein>
<dbReference type="EMBL" id="BMSJ01000017">
    <property type="protein sequence ID" value="GGR50992.1"/>
    <property type="molecule type" value="Genomic_DNA"/>
</dbReference>
<proteinExistence type="predicted"/>
<dbReference type="Proteomes" id="UP000326029">
    <property type="component" value="Chromosome"/>
</dbReference>
<dbReference type="Gene3D" id="1.10.10.10">
    <property type="entry name" value="Winged helix-like DNA-binding domain superfamily/Winged helix DNA-binding domain"/>
    <property type="match status" value="1"/>
</dbReference>
<sequence length="435" mass="45621">MTTATSGPTTGAPGQTPTGPFAPPSPGLPLRGREHETARALRALRFVAGGGSALVAVEGPSGSGKTRFLDECVALARRLGYPVCHRSPLLAATDAPATGTAGGPALVVLDDVHLLGEEVGDALLARCRPRYGGSVAWLVARRTGAGPGRLDALLAGSAGHTERITLDALRAPASLQVAADILGAPASAPLARVLDGAGGHPGLLVELVRGMREEHLVRVEGHQALLVEERIPQRVRELLHGMLRDQPGEYRQLLRVAAVLGRETTVDDLLPVLRVPPSALLLLLDRAASTGMLAVGDTRVRFPNELLRQVVADSVPAPLRHALRRQAAAARSADGPAAPPAGPRPTEPPDLNGQEHLIVRMIAEGLTNKQIARRLDISPHTVNYHLKKLFRKAGVNSRIALLRETGWHERPGGSAEGGPLVRPGQGPFEGGGHGQ</sequence>
<gene>
    <name evidence="7" type="ORF">CP977_27425</name>
    <name evidence="6" type="ORF">GCM10010497_63030</name>
</gene>
<dbReference type="AlphaFoldDB" id="A0AAV4KU16"/>
<dbReference type="GO" id="GO:0003677">
    <property type="term" value="F:DNA binding"/>
    <property type="evidence" value="ECO:0007669"/>
    <property type="project" value="UniProtKB-KW"/>
</dbReference>
<dbReference type="Pfam" id="PF00196">
    <property type="entry name" value="GerE"/>
    <property type="match status" value="1"/>
</dbReference>
<feature type="domain" description="HTH luxR-type" evidence="5">
    <location>
        <begin position="344"/>
        <end position="409"/>
    </location>
</feature>
<reference evidence="7 8" key="2">
    <citation type="submission" date="2017-09" db="EMBL/GenBank/DDBJ databases">
        <authorList>
            <person name="Lee N."/>
            <person name="Cho B.-K."/>
        </authorList>
    </citation>
    <scope>NUCLEOTIDE SEQUENCE [LARGE SCALE GENOMIC DNA]</scope>
    <source>
        <strain evidence="7 8">ATCC 19740</strain>
    </source>
</reference>
<feature type="compositionally biased region" description="Low complexity" evidence="4">
    <location>
        <begin position="324"/>
        <end position="336"/>
    </location>
</feature>
<feature type="region of interest" description="Disordered" evidence="4">
    <location>
        <begin position="1"/>
        <end position="32"/>
    </location>
</feature>
<dbReference type="PRINTS" id="PR00038">
    <property type="entry name" value="HTHLUXR"/>
</dbReference>
<dbReference type="PANTHER" id="PTHR44688">
    <property type="entry name" value="DNA-BINDING TRANSCRIPTIONAL ACTIVATOR DEVR_DOSR"/>
    <property type="match status" value="1"/>
</dbReference>
<organism evidence="6 9">
    <name type="scientific">Streptomyces cinereoruber</name>
    <dbReference type="NCBI Taxonomy" id="67260"/>
    <lineage>
        <taxon>Bacteria</taxon>
        <taxon>Bacillati</taxon>
        <taxon>Actinomycetota</taxon>
        <taxon>Actinomycetes</taxon>
        <taxon>Kitasatosporales</taxon>
        <taxon>Streptomycetaceae</taxon>
        <taxon>Streptomyces</taxon>
    </lineage>
</organism>
<keyword evidence="3" id="KW-0804">Transcription</keyword>
<evidence type="ECO:0000313" key="6">
    <source>
        <dbReference type="EMBL" id="GGR50992.1"/>
    </source>
</evidence>
<feature type="compositionally biased region" description="Low complexity" evidence="4">
    <location>
        <begin position="1"/>
        <end position="19"/>
    </location>
</feature>
<evidence type="ECO:0000313" key="7">
    <source>
        <dbReference type="EMBL" id="QEV35443.1"/>
    </source>
</evidence>
<reference evidence="6" key="3">
    <citation type="submission" date="2023-08" db="EMBL/GenBank/DDBJ databases">
        <authorList>
            <person name="Sun Q."/>
            <person name="Ohkuma M."/>
        </authorList>
    </citation>
    <scope>NUCLEOTIDE SEQUENCE</scope>
    <source>
        <strain evidence="6">JCM 4205</strain>
    </source>
</reference>
<feature type="compositionally biased region" description="Pro residues" evidence="4">
    <location>
        <begin position="337"/>
        <end position="348"/>
    </location>
</feature>
<accession>A0AAV4KU16</accession>
<evidence type="ECO:0000256" key="2">
    <source>
        <dbReference type="ARBA" id="ARBA00023125"/>
    </source>
</evidence>